<dbReference type="RefSeq" id="WP_013407648.1">
    <property type="nucleotide sequence ID" value="NC_014655.1"/>
</dbReference>
<keyword evidence="5 10" id="KW-0949">S-adenosyl-L-methionine</keyword>
<evidence type="ECO:0000256" key="3">
    <source>
        <dbReference type="ARBA" id="ARBA00017228"/>
    </source>
</evidence>
<organism evidence="12 13">
    <name type="scientific">Leadbetterella byssophila (strain DSM 17132 / JCM 16389 / KACC 11308 / NBRC 106382 / 4M15)</name>
    <dbReference type="NCBI Taxonomy" id="649349"/>
    <lineage>
        <taxon>Bacteria</taxon>
        <taxon>Pseudomonadati</taxon>
        <taxon>Bacteroidota</taxon>
        <taxon>Cytophagia</taxon>
        <taxon>Cytophagales</taxon>
        <taxon>Leadbetterellaceae</taxon>
        <taxon>Leadbetterella</taxon>
    </lineage>
</organism>
<keyword evidence="10" id="KW-0004">4Fe-4S</keyword>
<dbReference type="NCBIfam" id="TIGR00539">
    <property type="entry name" value="hemN_rel"/>
    <property type="match status" value="1"/>
</dbReference>
<evidence type="ECO:0000256" key="6">
    <source>
        <dbReference type="ARBA" id="ARBA00022723"/>
    </source>
</evidence>
<dbReference type="EMBL" id="CP002305">
    <property type="protein sequence ID" value="ADQ16597.1"/>
    <property type="molecule type" value="Genomic_DNA"/>
</dbReference>
<dbReference type="SMART" id="SM00729">
    <property type="entry name" value="Elp3"/>
    <property type="match status" value="1"/>
</dbReference>
<dbReference type="InterPro" id="IPR058240">
    <property type="entry name" value="rSAM_sf"/>
</dbReference>
<accession>E4RR02</accession>
<evidence type="ECO:0000256" key="1">
    <source>
        <dbReference type="ARBA" id="ARBA00001966"/>
    </source>
</evidence>
<comment type="similarity">
    <text evidence="2">Belongs to the anaerobic coproporphyrinogen-III oxidase family. HemW subfamily.</text>
</comment>
<evidence type="ECO:0000256" key="10">
    <source>
        <dbReference type="RuleBase" id="RU364116"/>
    </source>
</evidence>
<name>E4RR02_LEAB4</name>
<evidence type="ECO:0000256" key="8">
    <source>
        <dbReference type="ARBA" id="ARBA00023014"/>
    </source>
</evidence>
<evidence type="ECO:0000313" key="13">
    <source>
        <dbReference type="Proteomes" id="UP000007435"/>
    </source>
</evidence>
<keyword evidence="9 10" id="KW-0143">Chaperone</keyword>
<keyword evidence="4 10" id="KW-0349">Heme</keyword>
<evidence type="ECO:0000313" key="12">
    <source>
        <dbReference type="EMBL" id="ADQ16597.1"/>
    </source>
</evidence>
<sequence length="376" mass="43351">MHLYLHIPFCKQACHYCDFHFSTQLSYKAKMVDAMCKEIELNSSYLVEKNLETLYFGGGTPSLLSNSELEKVLKSIQYHYSLENIKEFTLEANPDDIHPDRLQLWKELGVTRISLGIQTFNEVFLKFMNRAHTGIEGERALQLLFEYGFEHSSADLIYAKTGYHLDTERQAEILKKDIEILSRYPLKHVSAYHLTIEPDTVFSKWKLAEVSEEYSVEQYKIVTDTLGSMGYEQYEVSNFAKDGSYAIHNSAYWKGHEYLGIGPSAHSYNGNSRQWNIAHNHKYMSAIEEGRIPCEVEILSKAEKLNDYLLTGLRTIWGVSLKEISRIYLDLPQEFRDTLARLTSEGLLVQEEDNIRISPTARLLSDKIASELFIVD</sequence>
<dbReference type="GO" id="GO:0005737">
    <property type="term" value="C:cytoplasm"/>
    <property type="evidence" value="ECO:0007669"/>
    <property type="project" value="UniProtKB-SubCell"/>
</dbReference>
<dbReference type="InterPro" id="IPR004559">
    <property type="entry name" value="HemW-like"/>
</dbReference>
<dbReference type="HOGENOM" id="CLU_027579_2_2_10"/>
<gene>
    <name evidence="12" type="ordered locus">Lbys_0849</name>
</gene>
<dbReference type="PANTHER" id="PTHR13932">
    <property type="entry name" value="COPROPORPHYRINIGEN III OXIDASE"/>
    <property type="match status" value="1"/>
</dbReference>
<dbReference type="InterPro" id="IPR010723">
    <property type="entry name" value="HemN_C"/>
</dbReference>
<dbReference type="Pfam" id="PF04055">
    <property type="entry name" value="Radical_SAM"/>
    <property type="match status" value="1"/>
</dbReference>
<evidence type="ECO:0000259" key="11">
    <source>
        <dbReference type="PROSITE" id="PS51918"/>
    </source>
</evidence>
<dbReference type="AlphaFoldDB" id="E4RR02"/>
<dbReference type="SUPFAM" id="SSF102114">
    <property type="entry name" value="Radical SAM enzymes"/>
    <property type="match status" value="1"/>
</dbReference>
<keyword evidence="8 10" id="KW-0411">Iron-sulfur</keyword>
<dbReference type="SFLD" id="SFLDG01065">
    <property type="entry name" value="anaerobic_coproporphyrinogen-I"/>
    <property type="match status" value="1"/>
</dbReference>
<dbReference type="eggNOG" id="COG0635">
    <property type="taxonomic scope" value="Bacteria"/>
</dbReference>
<feature type="domain" description="Radical SAM core" evidence="11">
    <location>
        <begin position="1"/>
        <end position="232"/>
    </location>
</feature>
<evidence type="ECO:0000256" key="9">
    <source>
        <dbReference type="ARBA" id="ARBA00023186"/>
    </source>
</evidence>
<dbReference type="Gene3D" id="3.20.20.70">
    <property type="entry name" value="Aldolase class I"/>
    <property type="match status" value="1"/>
</dbReference>
<dbReference type="PROSITE" id="PS51918">
    <property type="entry name" value="RADICAL_SAM"/>
    <property type="match status" value="1"/>
</dbReference>
<dbReference type="Proteomes" id="UP000007435">
    <property type="component" value="Chromosome"/>
</dbReference>
<dbReference type="KEGG" id="lby:Lbys_0849"/>
<dbReference type="Pfam" id="PF06969">
    <property type="entry name" value="HemN_C"/>
    <property type="match status" value="1"/>
</dbReference>
<evidence type="ECO:0000256" key="7">
    <source>
        <dbReference type="ARBA" id="ARBA00023004"/>
    </source>
</evidence>
<dbReference type="SFLD" id="SFLDS00029">
    <property type="entry name" value="Radical_SAM"/>
    <property type="match status" value="1"/>
</dbReference>
<evidence type="ECO:0000256" key="5">
    <source>
        <dbReference type="ARBA" id="ARBA00022691"/>
    </source>
</evidence>
<dbReference type="OrthoDB" id="9808022at2"/>
<comment type="subcellular location">
    <subcellularLocation>
        <location evidence="10">Cytoplasm</location>
    </subcellularLocation>
</comment>
<dbReference type="CDD" id="cd01335">
    <property type="entry name" value="Radical_SAM"/>
    <property type="match status" value="1"/>
</dbReference>
<dbReference type="GO" id="GO:0004109">
    <property type="term" value="F:coproporphyrinogen oxidase activity"/>
    <property type="evidence" value="ECO:0007669"/>
    <property type="project" value="InterPro"/>
</dbReference>
<dbReference type="STRING" id="649349.Lbys_0849"/>
<comment type="function">
    <text evidence="10">Probably acts as a heme chaperone, transferring heme to an unknown acceptor. Binds one molecule of heme per monomer, possibly covalently. Binds 1 [4Fe-4S] cluster. The cluster is coordinated with 3 cysteines and an exchangeable S-adenosyl-L-methionine.</text>
</comment>
<keyword evidence="6 10" id="KW-0479">Metal-binding</keyword>
<evidence type="ECO:0000256" key="4">
    <source>
        <dbReference type="ARBA" id="ARBA00022617"/>
    </source>
</evidence>
<dbReference type="SFLD" id="SFLDF00562">
    <property type="entry name" value="HemN-like__clustered_with_heat"/>
    <property type="match status" value="1"/>
</dbReference>
<protein>
    <recommendedName>
        <fullName evidence="3 10">Heme chaperone HemW</fullName>
    </recommendedName>
</protein>
<evidence type="ECO:0000256" key="2">
    <source>
        <dbReference type="ARBA" id="ARBA00006100"/>
    </source>
</evidence>
<dbReference type="InterPro" id="IPR013785">
    <property type="entry name" value="Aldolase_TIM"/>
</dbReference>
<dbReference type="GO" id="GO:0051539">
    <property type="term" value="F:4 iron, 4 sulfur cluster binding"/>
    <property type="evidence" value="ECO:0007669"/>
    <property type="project" value="UniProtKB-UniRule"/>
</dbReference>
<keyword evidence="10" id="KW-0963">Cytoplasm</keyword>
<dbReference type="GO" id="GO:0046872">
    <property type="term" value="F:metal ion binding"/>
    <property type="evidence" value="ECO:0007669"/>
    <property type="project" value="UniProtKB-UniRule"/>
</dbReference>
<reference evidence="12 13" key="2">
    <citation type="journal article" date="2011" name="Stand. Genomic Sci.">
        <title>Complete genome sequence of Leadbetterella byssophila type strain (4M15).</title>
        <authorList>
            <person name="Abt B."/>
            <person name="Teshima H."/>
            <person name="Lucas S."/>
            <person name="Lapidus A."/>
            <person name="Del Rio T.G."/>
            <person name="Nolan M."/>
            <person name="Tice H."/>
            <person name="Cheng J.F."/>
            <person name="Pitluck S."/>
            <person name="Liolios K."/>
            <person name="Pagani I."/>
            <person name="Ivanova N."/>
            <person name="Mavromatis K."/>
            <person name="Pati A."/>
            <person name="Tapia R."/>
            <person name="Han C."/>
            <person name="Goodwin L."/>
            <person name="Chen A."/>
            <person name="Palaniappan K."/>
            <person name="Land M."/>
            <person name="Hauser L."/>
            <person name="Chang Y.J."/>
            <person name="Jeffries C.D."/>
            <person name="Rohde M."/>
            <person name="Goker M."/>
            <person name="Tindall B.J."/>
            <person name="Detter J.C."/>
            <person name="Woyke T."/>
            <person name="Bristow J."/>
            <person name="Eisen J.A."/>
            <person name="Markowitz V."/>
            <person name="Hugenholtz P."/>
            <person name="Klenk H.P."/>
            <person name="Kyrpides N.C."/>
        </authorList>
    </citation>
    <scope>NUCLEOTIDE SEQUENCE [LARGE SCALE GENOMIC DNA]</scope>
    <source>
        <strain evidence="13">DSM 17132 / JCM 16389 / KACC 11308 / NBRC 106382 / 4M15</strain>
    </source>
</reference>
<dbReference type="GO" id="GO:0006779">
    <property type="term" value="P:porphyrin-containing compound biosynthetic process"/>
    <property type="evidence" value="ECO:0007669"/>
    <property type="project" value="InterPro"/>
</dbReference>
<keyword evidence="7 10" id="KW-0408">Iron</keyword>
<dbReference type="InterPro" id="IPR006638">
    <property type="entry name" value="Elp3/MiaA/NifB-like_rSAM"/>
</dbReference>
<dbReference type="InterPro" id="IPR034505">
    <property type="entry name" value="Coproporphyrinogen-III_oxidase"/>
</dbReference>
<dbReference type="PANTHER" id="PTHR13932:SF5">
    <property type="entry name" value="RADICAL S-ADENOSYL METHIONINE DOMAIN-CONTAINING PROTEIN 1, MITOCHONDRIAL"/>
    <property type="match status" value="1"/>
</dbReference>
<comment type="cofactor">
    <cofactor evidence="1">
        <name>[4Fe-4S] cluster</name>
        <dbReference type="ChEBI" id="CHEBI:49883"/>
    </cofactor>
</comment>
<keyword evidence="13" id="KW-1185">Reference proteome</keyword>
<reference key="1">
    <citation type="submission" date="2010-11" db="EMBL/GenBank/DDBJ databases">
        <title>The complete genome of Leadbetterella byssophila DSM 17132.</title>
        <authorList>
            <consortium name="US DOE Joint Genome Institute (JGI-PGF)"/>
            <person name="Lucas S."/>
            <person name="Copeland A."/>
            <person name="Lapidus A."/>
            <person name="Glavina del Rio T."/>
            <person name="Dalin E."/>
            <person name="Tice H."/>
            <person name="Bruce D."/>
            <person name="Goodwin L."/>
            <person name="Pitluck S."/>
            <person name="Kyrpides N."/>
            <person name="Mavromatis K."/>
            <person name="Ivanova N."/>
            <person name="Teshima H."/>
            <person name="Brettin T."/>
            <person name="Detter J.C."/>
            <person name="Han C."/>
            <person name="Tapia R."/>
            <person name="Land M."/>
            <person name="Hauser L."/>
            <person name="Markowitz V."/>
            <person name="Cheng J.-F."/>
            <person name="Hugenholtz P."/>
            <person name="Woyke T."/>
            <person name="Wu D."/>
            <person name="Tindall B."/>
            <person name="Pomrenke H.G."/>
            <person name="Brambilla E."/>
            <person name="Klenk H.-P."/>
            <person name="Eisen J.A."/>
        </authorList>
    </citation>
    <scope>NUCLEOTIDE SEQUENCE [LARGE SCALE GENOMIC DNA]</scope>
    <source>
        <strain>DSM 17132</strain>
    </source>
</reference>
<dbReference type="InterPro" id="IPR007197">
    <property type="entry name" value="rSAM"/>
</dbReference>
<proteinExistence type="inferred from homology"/>